<gene>
    <name evidence="1" type="ORF">NCTC11343_01272</name>
</gene>
<dbReference type="AlphaFoldDB" id="A0A2X2IRZ1"/>
<dbReference type="InterPro" id="IPR016181">
    <property type="entry name" value="Acyl_CoA_acyltransferase"/>
</dbReference>
<organism evidence="1 2">
    <name type="scientific">Sphingobacterium multivorum</name>
    <dbReference type="NCBI Taxonomy" id="28454"/>
    <lineage>
        <taxon>Bacteria</taxon>
        <taxon>Pseudomonadati</taxon>
        <taxon>Bacteroidota</taxon>
        <taxon>Sphingobacteriia</taxon>
        <taxon>Sphingobacteriales</taxon>
        <taxon>Sphingobacteriaceae</taxon>
        <taxon>Sphingobacterium</taxon>
    </lineage>
</organism>
<proteinExistence type="predicted"/>
<dbReference type="GeneID" id="97183673"/>
<reference evidence="1 2" key="1">
    <citation type="submission" date="2018-06" db="EMBL/GenBank/DDBJ databases">
        <authorList>
            <consortium name="Pathogen Informatics"/>
            <person name="Doyle S."/>
        </authorList>
    </citation>
    <scope>NUCLEOTIDE SEQUENCE [LARGE SCALE GENOMIC DNA]</scope>
    <source>
        <strain evidence="1 2">NCTC11343</strain>
    </source>
</reference>
<sequence length="102" mass="11721">MTVNIRTEKSSDTTIVFELIRLAFENEQYSDHQEHILVEKLRRTAEFIPQLSMVAEAEGEIAGYILLTKVKIIDKENQKNIRFSCLGSCRCATSVSRTGNWR</sequence>
<dbReference type="EMBL" id="UAUU01000003">
    <property type="protein sequence ID" value="SPZ84728.1"/>
    <property type="molecule type" value="Genomic_DNA"/>
</dbReference>
<dbReference type="GO" id="GO:0016740">
    <property type="term" value="F:transferase activity"/>
    <property type="evidence" value="ECO:0007669"/>
    <property type="project" value="UniProtKB-KW"/>
</dbReference>
<dbReference type="SUPFAM" id="SSF55729">
    <property type="entry name" value="Acyl-CoA N-acyltransferases (Nat)"/>
    <property type="match status" value="1"/>
</dbReference>
<dbReference type="Gene3D" id="3.40.630.30">
    <property type="match status" value="1"/>
</dbReference>
<dbReference type="Proteomes" id="UP000251241">
    <property type="component" value="Unassembled WGS sequence"/>
</dbReference>
<evidence type="ECO:0000313" key="2">
    <source>
        <dbReference type="Proteomes" id="UP000251241"/>
    </source>
</evidence>
<dbReference type="RefSeq" id="WP_070564064.1">
    <property type="nucleotide sequence ID" value="NZ_CP068089.1"/>
</dbReference>
<evidence type="ECO:0000313" key="1">
    <source>
        <dbReference type="EMBL" id="SPZ84728.1"/>
    </source>
</evidence>
<name>A0A2X2IRZ1_SPHMU</name>
<accession>A0A2X2IRZ1</accession>
<keyword evidence="1" id="KW-0808">Transferase</keyword>
<protein>
    <submittedName>
        <fullName evidence="1">Predicted acetyltransferase</fullName>
    </submittedName>
</protein>